<reference evidence="10 11" key="1">
    <citation type="submission" date="2017-07" db="EMBL/GenBank/DDBJ databases">
        <title>Isolation and whole genome analysis of endospore-forming bacteria from heroin.</title>
        <authorList>
            <person name="Kalinowski J."/>
            <person name="Ahrens B."/>
            <person name="Al-Dilaimi A."/>
            <person name="Winkler A."/>
            <person name="Wibberg D."/>
            <person name="Schleenbecker U."/>
            <person name="Ruckert C."/>
            <person name="Wolfel R."/>
            <person name="Grass G."/>
        </authorList>
    </citation>
    <scope>NUCLEOTIDE SEQUENCE [LARGE SCALE GENOMIC DNA]</scope>
    <source>
        <strain evidence="10 11">7537-G1</strain>
    </source>
</reference>
<evidence type="ECO:0000259" key="9">
    <source>
        <dbReference type="Pfam" id="PF12804"/>
    </source>
</evidence>
<keyword evidence="7 8" id="KW-0501">Molybdenum cofactor biosynthesis</keyword>
<evidence type="ECO:0000256" key="2">
    <source>
        <dbReference type="ARBA" id="ARBA00022679"/>
    </source>
</evidence>
<accession>A0A268EVW9</accession>
<comment type="caution">
    <text evidence="8">Lacks conserved residue(s) required for the propagation of feature annotation.</text>
</comment>
<evidence type="ECO:0000256" key="7">
    <source>
        <dbReference type="ARBA" id="ARBA00023150"/>
    </source>
</evidence>
<dbReference type="EC" id="2.7.7.77" evidence="8"/>
<name>A0A268EVW9_9BACL</name>
<dbReference type="Pfam" id="PF12804">
    <property type="entry name" value="NTP_transf_3"/>
    <property type="match status" value="1"/>
</dbReference>
<dbReference type="Gene3D" id="3.90.550.10">
    <property type="entry name" value="Spore Coat Polysaccharide Biosynthesis Protein SpsA, Chain A"/>
    <property type="match status" value="1"/>
</dbReference>
<evidence type="ECO:0000256" key="4">
    <source>
        <dbReference type="ARBA" id="ARBA00022741"/>
    </source>
</evidence>
<comment type="caution">
    <text evidence="10">The sequence shown here is derived from an EMBL/GenBank/DDBJ whole genome shotgun (WGS) entry which is preliminary data.</text>
</comment>
<feature type="binding site" evidence="8">
    <location>
        <position position="32"/>
    </location>
    <ligand>
        <name>GTP</name>
        <dbReference type="ChEBI" id="CHEBI:37565"/>
    </ligand>
</feature>
<dbReference type="SUPFAM" id="SSF53448">
    <property type="entry name" value="Nucleotide-diphospho-sugar transferases"/>
    <property type="match status" value="1"/>
</dbReference>
<evidence type="ECO:0000313" key="10">
    <source>
        <dbReference type="EMBL" id="PAD77263.1"/>
    </source>
</evidence>
<feature type="binding site" evidence="8">
    <location>
        <position position="106"/>
    </location>
    <ligand>
        <name>GTP</name>
        <dbReference type="ChEBI" id="CHEBI:37565"/>
    </ligand>
</feature>
<protein>
    <recommendedName>
        <fullName evidence="8">Probable molybdenum cofactor guanylyltransferase</fullName>
        <shortName evidence="8">MoCo guanylyltransferase</shortName>
        <ecNumber evidence="8">2.7.7.77</ecNumber>
    </recommendedName>
    <alternativeName>
        <fullName evidence="8">GTP:molybdopterin guanylyltransferase</fullName>
    </alternativeName>
    <alternativeName>
        <fullName evidence="8">Mo-MPT guanylyltransferase</fullName>
    </alternativeName>
    <alternativeName>
        <fullName evidence="8">Molybdopterin guanylyltransferase</fullName>
    </alternativeName>
    <alternativeName>
        <fullName evidence="8">Molybdopterin-guanine dinucleotide synthase</fullName>
        <shortName evidence="8">MGD synthase</shortName>
    </alternativeName>
</protein>
<comment type="similarity">
    <text evidence="8">Belongs to the MobA family.</text>
</comment>
<evidence type="ECO:0000256" key="3">
    <source>
        <dbReference type="ARBA" id="ARBA00022723"/>
    </source>
</evidence>
<dbReference type="InterPro" id="IPR029044">
    <property type="entry name" value="Nucleotide-diphossugar_trans"/>
</dbReference>
<keyword evidence="5 8" id="KW-0460">Magnesium</keyword>
<dbReference type="GO" id="GO:0006777">
    <property type="term" value="P:Mo-molybdopterin cofactor biosynthetic process"/>
    <property type="evidence" value="ECO:0007669"/>
    <property type="project" value="UniProtKB-KW"/>
</dbReference>
<organism evidence="10 11">
    <name type="scientific">Paenibacillus campinasensis</name>
    <dbReference type="NCBI Taxonomy" id="66347"/>
    <lineage>
        <taxon>Bacteria</taxon>
        <taxon>Bacillati</taxon>
        <taxon>Bacillota</taxon>
        <taxon>Bacilli</taxon>
        <taxon>Bacillales</taxon>
        <taxon>Paenibacillaceae</taxon>
        <taxon>Paenibacillus</taxon>
    </lineage>
</organism>
<dbReference type="AlphaFoldDB" id="A0A268EVW9"/>
<dbReference type="GO" id="GO:0005737">
    <property type="term" value="C:cytoplasm"/>
    <property type="evidence" value="ECO:0007669"/>
    <property type="project" value="UniProtKB-SubCell"/>
</dbReference>
<comment type="cofactor">
    <cofactor evidence="8">
        <name>Mg(2+)</name>
        <dbReference type="ChEBI" id="CHEBI:18420"/>
    </cofactor>
</comment>
<evidence type="ECO:0000313" key="11">
    <source>
        <dbReference type="Proteomes" id="UP000215596"/>
    </source>
</evidence>
<dbReference type="Proteomes" id="UP000215596">
    <property type="component" value="Unassembled WGS sequence"/>
</dbReference>
<dbReference type="PANTHER" id="PTHR19136">
    <property type="entry name" value="MOLYBDENUM COFACTOR GUANYLYLTRANSFERASE"/>
    <property type="match status" value="1"/>
</dbReference>
<proteinExistence type="inferred from homology"/>
<dbReference type="InterPro" id="IPR025877">
    <property type="entry name" value="MobA-like_NTP_Trfase"/>
</dbReference>
<dbReference type="InterPro" id="IPR013482">
    <property type="entry name" value="Molybde_CF_guanTrfase"/>
</dbReference>
<dbReference type="EMBL" id="NPBY01000030">
    <property type="protein sequence ID" value="PAD77263.1"/>
    <property type="molecule type" value="Genomic_DNA"/>
</dbReference>
<comment type="subcellular location">
    <subcellularLocation>
        <location evidence="8">Cytoplasm</location>
    </subcellularLocation>
</comment>
<comment type="catalytic activity">
    <reaction evidence="8">
        <text>Mo-molybdopterin + GTP + H(+) = Mo-molybdopterin guanine dinucleotide + diphosphate</text>
        <dbReference type="Rhea" id="RHEA:34243"/>
        <dbReference type="ChEBI" id="CHEBI:15378"/>
        <dbReference type="ChEBI" id="CHEBI:33019"/>
        <dbReference type="ChEBI" id="CHEBI:37565"/>
        <dbReference type="ChEBI" id="CHEBI:71302"/>
        <dbReference type="ChEBI" id="CHEBI:71310"/>
        <dbReference type="EC" id="2.7.7.77"/>
    </reaction>
</comment>
<dbReference type="HAMAP" id="MF_00316">
    <property type="entry name" value="MobA"/>
    <property type="match status" value="1"/>
</dbReference>
<evidence type="ECO:0000256" key="6">
    <source>
        <dbReference type="ARBA" id="ARBA00023134"/>
    </source>
</evidence>
<evidence type="ECO:0000256" key="1">
    <source>
        <dbReference type="ARBA" id="ARBA00022490"/>
    </source>
</evidence>
<feature type="domain" description="MobA-like NTP transferase" evidence="9">
    <location>
        <begin position="17"/>
        <end position="168"/>
    </location>
</feature>
<dbReference type="GO" id="GO:0046872">
    <property type="term" value="F:metal ion binding"/>
    <property type="evidence" value="ECO:0007669"/>
    <property type="project" value="UniProtKB-KW"/>
</dbReference>
<dbReference type="GO" id="GO:0061603">
    <property type="term" value="F:molybdenum cofactor guanylyltransferase activity"/>
    <property type="evidence" value="ECO:0007669"/>
    <property type="project" value="UniProtKB-EC"/>
</dbReference>
<dbReference type="CDD" id="cd02503">
    <property type="entry name" value="MobA"/>
    <property type="match status" value="1"/>
</dbReference>
<sequence>MNGNHASEEEKNTVVTGIVLAGGASRRMGTNKALLPVGDKRSIEHAVAGLKPICSRVIISSNDEDAYAFLGLDIVPDRYPQLGPMSGIHAGLSASESRWNVVAACDMPFLDAAVIAALIQIAEAAERREPGLEAVIPVAAGREQPLLAVYRRDVRHGLERRLQKRELRLTDWILGLRKEIVDEARLAELTGHQPERLLFNMNRPEDYSEACRWIGPSDRQLGDG</sequence>
<keyword evidence="6 8" id="KW-0342">GTP-binding</keyword>
<feature type="binding site" evidence="8">
    <location>
        <position position="106"/>
    </location>
    <ligand>
        <name>Mg(2+)</name>
        <dbReference type="ChEBI" id="CHEBI:18420"/>
    </ligand>
</feature>
<feature type="binding site" evidence="8">
    <location>
        <position position="77"/>
    </location>
    <ligand>
        <name>GTP</name>
        <dbReference type="ChEBI" id="CHEBI:37565"/>
    </ligand>
</feature>
<keyword evidence="2 8" id="KW-0808">Transferase</keyword>
<dbReference type="OrthoDB" id="9788394at2"/>
<gene>
    <name evidence="8" type="primary">mobA</name>
    <name evidence="10" type="ORF">CHH67_09645</name>
</gene>
<evidence type="ECO:0000256" key="8">
    <source>
        <dbReference type="HAMAP-Rule" id="MF_00316"/>
    </source>
</evidence>
<feature type="binding site" evidence="8">
    <location>
        <begin position="20"/>
        <end position="22"/>
    </location>
    <ligand>
        <name>GTP</name>
        <dbReference type="ChEBI" id="CHEBI:37565"/>
    </ligand>
</feature>
<comment type="function">
    <text evidence="8">Transfers a GMP moiety from GTP to Mo-molybdopterin (Mo-MPT) cofactor (Moco or molybdenum cofactor) to form Mo-molybdopterin guanine dinucleotide (Mo-MGD) cofactor.</text>
</comment>
<dbReference type="PANTHER" id="PTHR19136:SF81">
    <property type="entry name" value="MOLYBDENUM COFACTOR GUANYLYLTRANSFERASE"/>
    <property type="match status" value="1"/>
</dbReference>
<dbReference type="RefSeq" id="WP_095264962.1">
    <property type="nucleotide sequence ID" value="NZ_NPBY01000030.1"/>
</dbReference>
<evidence type="ECO:0000256" key="5">
    <source>
        <dbReference type="ARBA" id="ARBA00022842"/>
    </source>
</evidence>
<dbReference type="GO" id="GO:0005525">
    <property type="term" value="F:GTP binding"/>
    <property type="evidence" value="ECO:0007669"/>
    <property type="project" value="UniProtKB-UniRule"/>
</dbReference>
<keyword evidence="4 8" id="KW-0547">Nucleotide-binding</keyword>
<comment type="domain">
    <text evidence="8">The N-terminal domain determines nucleotide recognition and specific binding, while the C-terminal domain determines the specific binding to the target protein.</text>
</comment>
<keyword evidence="1 8" id="KW-0963">Cytoplasm</keyword>
<keyword evidence="3 8" id="KW-0479">Metal-binding</keyword>